<dbReference type="Pfam" id="PF01925">
    <property type="entry name" value="TauE"/>
    <property type="match status" value="1"/>
</dbReference>
<keyword evidence="3" id="KW-0813">Transport</keyword>
<comment type="similarity">
    <text evidence="2 8">Belongs to the 4-toluene sulfonate uptake permease (TSUP) (TC 2.A.102) family.</text>
</comment>
<dbReference type="EMBL" id="NEVP01000007">
    <property type="protein sequence ID" value="OZI50168.1"/>
    <property type="molecule type" value="Genomic_DNA"/>
</dbReference>
<dbReference type="InterPro" id="IPR002781">
    <property type="entry name" value="TM_pro_TauE-like"/>
</dbReference>
<feature type="transmembrane region" description="Helical" evidence="8">
    <location>
        <begin position="6"/>
        <end position="34"/>
    </location>
</feature>
<dbReference type="Proteomes" id="UP000216913">
    <property type="component" value="Unassembled WGS sequence"/>
</dbReference>
<dbReference type="RefSeq" id="WP_094800415.1">
    <property type="nucleotide sequence ID" value="NZ_NEVN01000004.1"/>
</dbReference>
<keyword evidence="5 8" id="KW-0812">Transmembrane</keyword>
<feature type="transmembrane region" description="Helical" evidence="8">
    <location>
        <begin position="137"/>
        <end position="158"/>
    </location>
</feature>
<dbReference type="OrthoDB" id="8717848at2"/>
<dbReference type="InterPro" id="IPR052017">
    <property type="entry name" value="TSUP"/>
</dbReference>
<dbReference type="PANTHER" id="PTHR30269">
    <property type="entry name" value="TRANSMEMBRANE PROTEIN YFCA"/>
    <property type="match status" value="1"/>
</dbReference>
<dbReference type="PANTHER" id="PTHR30269:SF37">
    <property type="entry name" value="MEMBRANE TRANSPORTER PROTEIN"/>
    <property type="match status" value="1"/>
</dbReference>
<evidence type="ECO:0000256" key="7">
    <source>
        <dbReference type="ARBA" id="ARBA00023136"/>
    </source>
</evidence>
<gene>
    <name evidence="9" type="ORF">CAL25_12620</name>
</gene>
<keyword evidence="6 8" id="KW-1133">Transmembrane helix</keyword>
<protein>
    <recommendedName>
        <fullName evidence="8">Probable membrane transporter protein</fullName>
    </recommendedName>
</protein>
<accession>A0A261TKF8</accession>
<evidence type="ECO:0000256" key="1">
    <source>
        <dbReference type="ARBA" id="ARBA00004651"/>
    </source>
</evidence>
<feature type="transmembrane region" description="Helical" evidence="8">
    <location>
        <begin position="195"/>
        <end position="215"/>
    </location>
</feature>
<feature type="transmembrane region" description="Helical" evidence="8">
    <location>
        <begin position="73"/>
        <end position="91"/>
    </location>
</feature>
<feature type="transmembrane region" description="Helical" evidence="8">
    <location>
        <begin position="98"/>
        <end position="117"/>
    </location>
</feature>
<feature type="transmembrane region" description="Helical" evidence="8">
    <location>
        <begin position="170"/>
        <end position="189"/>
    </location>
</feature>
<keyword evidence="7 8" id="KW-0472">Membrane</keyword>
<organism evidence="9 10">
    <name type="scientific">Bordetella genomosp. 5</name>
    <dbReference type="NCBI Taxonomy" id="1395608"/>
    <lineage>
        <taxon>Bacteria</taxon>
        <taxon>Pseudomonadati</taxon>
        <taxon>Pseudomonadota</taxon>
        <taxon>Betaproteobacteria</taxon>
        <taxon>Burkholderiales</taxon>
        <taxon>Alcaligenaceae</taxon>
        <taxon>Bordetella</taxon>
    </lineage>
</organism>
<sequence>MTLYLVVAAGAVVAGFVQGLSGFAFGLVAMSFWVWVLEPQLAAVLTVFGGLLGQLIAAFSVRRGFRLRQLLPFVLGGLAGIPIGVGLLPLIDTHTFKLVLGTFLLIWCPTMLLIQHIPKISVGGRIADALAGLGGGVMGGLGGFTGVVPTLWCLLRGFPRDEQRAIIQNFNLAMLAVIMLTYLGTGLVTRDTLPLLAIVAPAMLIPTFLGTRLYLGISDQRFRQIVLGLLTLSGLTMLSSALARMLG</sequence>
<evidence type="ECO:0000313" key="10">
    <source>
        <dbReference type="Proteomes" id="UP000216913"/>
    </source>
</evidence>
<evidence type="ECO:0000256" key="2">
    <source>
        <dbReference type="ARBA" id="ARBA00009142"/>
    </source>
</evidence>
<reference evidence="9 10" key="1">
    <citation type="submission" date="2017-05" db="EMBL/GenBank/DDBJ databases">
        <title>Complete and WGS of Bordetella genogroups.</title>
        <authorList>
            <person name="Spilker T."/>
            <person name="LiPuma J."/>
        </authorList>
    </citation>
    <scope>NUCLEOTIDE SEQUENCE [LARGE SCALE GENOMIC DNA]</scope>
    <source>
        <strain evidence="9 10">AU10456</strain>
    </source>
</reference>
<evidence type="ECO:0000256" key="3">
    <source>
        <dbReference type="ARBA" id="ARBA00022448"/>
    </source>
</evidence>
<feature type="transmembrane region" description="Helical" evidence="8">
    <location>
        <begin position="41"/>
        <end position="61"/>
    </location>
</feature>
<dbReference type="AlphaFoldDB" id="A0A261TKF8"/>
<proteinExistence type="inferred from homology"/>
<name>A0A261TKF8_9BORD</name>
<comment type="caution">
    <text evidence="9">The sequence shown here is derived from an EMBL/GenBank/DDBJ whole genome shotgun (WGS) entry which is preliminary data.</text>
</comment>
<evidence type="ECO:0000256" key="5">
    <source>
        <dbReference type="ARBA" id="ARBA00022692"/>
    </source>
</evidence>
<dbReference type="GO" id="GO:0005886">
    <property type="term" value="C:plasma membrane"/>
    <property type="evidence" value="ECO:0007669"/>
    <property type="project" value="UniProtKB-SubCell"/>
</dbReference>
<evidence type="ECO:0000313" key="9">
    <source>
        <dbReference type="EMBL" id="OZI50168.1"/>
    </source>
</evidence>
<evidence type="ECO:0000256" key="8">
    <source>
        <dbReference type="RuleBase" id="RU363041"/>
    </source>
</evidence>
<keyword evidence="4 8" id="KW-1003">Cell membrane</keyword>
<comment type="subcellular location">
    <subcellularLocation>
        <location evidence="1 8">Cell membrane</location>
        <topology evidence="1 8">Multi-pass membrane protein</topology>
    </subcellularLocation>
</comment>
<evidence type="ECO:0000256" key="4">
    <source>
        <dbReference type="ARBA" id="ARBA00022475"/>
    </source>
</evidence>
<evidence type="ECO:0000256" key="6">
    <source>
        <dbReference type="ARBA" id="ARBA00022989"/>
    </source>
</evidence>
<feature type="transmembrane region" description="Helical" evidence="8">
    <location>
        <begin position="227"/>
        <end position="246"/>
    </location>
</feature>
<keyword evidence="10" id="KW-1185">Reference proteome</keyword>